<dbReference type="PANTHER" id="PTHR45033:SF2">
    <property type="entry name" value="ZINC-TYPE ALCOHOL DEHYDROGENASE-LIKE PROTEIN C1773.06C"/>
    <property type="match status" value="1"/>
</dbReference>
<dbReference type="RefSeq" id="WP_088258194.1">
    <property type="nucleotide sequence ID" value="NZ_NIDE01000014.1"/>
</dbReference>
<reference evidence="3" key="1">
    <citation type="submission" date="2017-06" db="EMBL/GenBank/DDBJ databases">
        <title>Genome analysis of Fimbriiglobus ruber SP5, the first member of the order Planctomycetales with confirmed chitinolytic capability.</title>
        <authorList>
            <person name="Ravin N.V."/>
            <person name="Rakitin A.L."/>
            <person name="Ivanova A.A."/>
            <person name="Beletsky A.V."/>
            <person name="Kulichevskaya I.S."/>
            <person name="Mardanov A.V."/>
            <person name="Dedysh S.N."/>
        </authorList>
    </citation>
    <scope>NUCLEOTIDE SEQUENCE [LARGE SCALE GENOMIC DNA]</scope>
    <source>
        <strain evidence="3">SP5</strain>
    </source>
</reference>
<dbReference type="Proteomes" id="UP000214646">
    <property type="component" value="Unassembled WGS sequence"/>
</dbReference>
<protein>
    <submittedName>
        <fullName evidence="2">Alcohol dehydrogenase</fullName>
    </submittedName>
</protein>
<dbReference type="Gene3D" id="3.40.50.720">
    <property type="entry name" value="NAD(P)-binding Rossmann-like Domain"/>
    <property type="match status" value="1"/>
</dbReference>
<dbReference type="InterPro" id="IPR013154">
    <property type="entry name" value="ADH-like_N"/>
</dbReference>
<name>A0A225DMD1_9BACT</name>
<dbReference type="SMART" id="SM00829">
    <property type="entry name" value="PKS_ER"/>
    <property type="match status" value="1"/>
</dbReference>
<comment type="caution">
    <text evidence="2">The sequence shown here is derived from an EMBL/GenBank/DDBJ whole genome shotgun (WGS) entry which is preliminary data.</text>
</comment>
<sequence length="337" mass="35628">MRAYVIQPTFGLEHLTAVDRPDPGPVGLGQVLVRVRAVSLNYRDLLVVRGQYNPRMPLPRVPCSDAVGEVVAVGPDVTTVQPGDRVCGTFAQAWEDNPLTEAAARSTLGGDLDGVLAEYVALSEHGVVIVPEHLTDEEAATLPCAAVTAWHAVASGFVATDKTVLLQGTGGVSLFALQFAKKLGARVLITSSRDDKLARAMDLGADAGVNYKTMPDWDKWARGQTGGVGVDLVVEVGGAGTLDRSVKSVRHAGRIALIGVLAGGTGFNPLPLVMRGICLQGILVGPRAMFLAMNLFIERHQLRPVVDKVFPFADATAAFRHLESGNHFGKIVISLAG</sequence>
<dbReference type="OrthoDB" id="9787435at2"/>
<dbReference type="Pfam" id="PF00107">
    <property type="entry name" value="ADH_zinc_N"/>
    <property type="match status" value="1"/>
</dbReference>
<accession>A0A225DMD1</accession>
<dbReference type="CDD" id="cd08276">
    <property type="entry name" value="MDR7"/>
    <property type="match status" value="1"/>
</dbReference>
<dbReference type="PANTHER" id="PTHR45033">
    <property type="match status" value="1"/>
</dbReference>
<evidence type="ECO:0000313" key="2">
    <source>
        <dbReference type="EMBL" id="OWK38379.1"/>
    </source>
</evidence>
<feature type="domain" description="Enoyl reductase (ER)" evidence="1">
    <location>
        <begin position="11"/>
        <end position="333"/>
    </location>
</feature>
<dbReference type="InterPro" id="IPR036291">
    <property type="entry name" value="NAD(P)-bd_dom_sf"/>
</dbReference>
<evidence type="ECO:0000259" key="1">
    <source>
        <dbReference type="SMART" id="SM00829"/>
    </source>
</evidence>
<dbReference type="InterPro" id="IPR020843">
    <property type="entry name" value="ER"/>
</dbReference>
<dbReference type="SUPFAM" id="SSF51735">
    <property type="entry name" value="NAD(P)-binding Rossmann-fold domains"/>
    <property type="match status" value="1"/>
</dbReference>
<keyword evidence="3" id="KW-1185">Reference proteome</keyword>
<dbReference type="InterPro" id="IPR013149">
    <property type="entry name" value="ADH-like_C"/>
</dbReference>
<dbReference type="InterPro" id="IPR011032">
    <property type="entry name" value="GroES-like_sf"/>
</dbReference>
<dbReference type="SUPFAM" id="SSF50129">
    <property type="entry name" value="GroES-like"/>
    <property type="match status" value="1"/>
</dbReference>
<dbReference type="InterPro" id="IPR052711">
    <property type="entry name" value="Zinc_ADH-like"/>
</dbReference>
<dbReference type="Gene3D" id="3.90.180.10">
    <property type="entry name" value="Medium-chain alcohol dehydrogenases, catalytic domain"/>
    <property type="match status" value="1"/>
</dbReference>
<evidence type="ECO:0000313" key="3">
    <source>
        <dbReference type="Proteomes" id="UP000214646"/>
    </source>
</evidence>
<dbReference type="GO" id="GO:0016491">
    <property type="term" value="F:oxidoreductase activity"/>
    <property type="evidence" value="ECO:0007669"/>
    <property type="project" value="InterPro"/>
</dbReference>
<dbReference type="Pfam" id="PF08240">
    <property type="entry name" value="ADH_N"/>
    <property type="match status" value="1"/>
</dbReference>
<dbReference type="AlphaFoldDB" id="A0A225DMD1"/>
<dbReference type="EMBL" id="NIDE01000014">
    <property type="protein sequence ID" value="OWK38379.1"/>
    <property type="molecule type" value="Genomic_DNA"/>
</dbReference>
<proteinExistence type="predicted"/>
<gene>
    <name evidence="2" type="ORF">FRUB_07499</name>
</gene>
<organism evidence="2 3">
    <name type="scientific">Fimbriiglobus ruber</name>
    <dbReference type="NCBI Taxonomy" id="1908690"/>
    <lineage>
        <taxon>Bacteria</taxon>
        <taxon>Pseudomonadati</taxon>
        <taxon>Planctomycetota</taxon>
        <taxon>Planctomycetia</taxon>
        <taxon>Gemmatales</taxon>
        <taxon>Gemmataceae</taxon>
        <taxon>Fimbriiglobus</taxon>
    </lineage>
</organism>